<evidence type="ECO:0000313" key="2">
    <source>
        <dbReference type="EMBL" id="BDG09253.1"/>
    </source>
</evidence>
<name>A0ABM7XBL4_9BACT</name>
<dbReference type="RefSeq" id="WP_248341089.1">
    <property type="nucleotide sequence ID" value="NZ_AP025592.1"/>
</dbReference>
<dbReference type="Proteomes" id="UP001162734">
    <property type="component" value="Chromosome"/>
</dbReference>
<reference evidence="3" key="1">
    <citation type="journal article" date="2022" name="Int. J. Syst. Evol. Microbiol.">
        <title>Anaeromyxobacter oryzae sp. nov., Anaeromyxobacter diazotrophicus sp. nov. and Anaeromyxobacter paludicola sp. nov., isolated from paddy soils.</title>
        <authorList>
            <person name="Itoh H."/>
            <person name="Xu Z."/>
            <person name="Mise K."/>
            <person name="Masuda Y."/>
            <person name="Ushijima N."/>
            <person name="Hayakawa C."/>
            <person name="Shiratori Y."/>
            <person name="Senoo K."/>
        </authorList>
    </citation>
    <scope>NUCLEOTIDE SEQUENCE [LARGE SCALE GENOMIC DNA]</scope>
    <source>
        <strain evidence="3">Red630</strain>
    </source>
</reference>
<gene>
    <name evidence="2" type="ORF">AMPC_23660</name>
</gene>
<accession>A0ABM7XBL4</accession>
<organism evidence="2 3">
    <name type="scientific">Anaeromyxobacter paludicola</name>
    <dbReference type="NCBI Taxonomy" id="2918171"/>
    <lineage>
        <taxon>Bacteria</taxon>
        <taxon>Pseudomonadati</taxon>
        <taxon>Myxococcota</taxon>
        <taxon>Myxococcia</taxon>
        <taxon>Myxococcales</taxon>
        <taxon>Cystobacterineae</taxon>
        <taxon>Anaeromyxobacteraceae</taxon>
        <taxon>Anaeromyxobacter</taxon>
    </lineage>
</organism>
<dbReference type="EMBL" id="AP025592">
    <property type="protein sequence ID" value="BDG09253.1"/>
    <property type="molecule type" value="Genomic_DNA"/>
</dbReference>
<feature type="chain" id="PRO_5047473354" evidence="1">
    <location>
        <begin position="28"/>
        <end position="735"/>
    </location>
</feature>
<feature type="signal peptide" evidence="1">
    <location>
        <begin position="1"/>
        <end position="27"/>
    </location>
</feature>
<keyword evidence="3" id="KW-1185">Reference proteome</keyword>
<evidence type="ECO:0000256" key="1">
    <source>
        <dbReference type="SAM" id="SignalP"/>
    </source>
</evidence>
<sequence>MRRAAPHLLPAVALALALALAPCPAGADGLSLYLEPGYSHVDTRTTDAQGHVTTSTVDELTQRYSLGFSRSFAPLVRLEGNGLFEDDRQWSSGTGLSASGDAWRGSGFVRLHLGPPVLGGDLSYQRQDESTQTSLGGGRLHEVNDTYTLHLGWHPVDLPNLELRLTRADTYDVSRRFADSTLNDLLASWSYNAVRQLSVQYTLEAQDSVDHLSGTTTDGLLNSAHVTYGDTFHGGRTSVQANYAFSNRISDTSVAGAGGTVATQQLPSAGLSLVEPPAALPQSDTLGPNGLLVDGKTDVSANLNLGWSASIAGDTAARELGLQFADPTTQLNTLYVYVQRPLPPEISTALSFTAWRSDDNLHWTQVALAGTVIFNALLNRYELTLQQVQAPFVKLVVQPLPPALTTDRRYADVLVTELQAYQVVPAAQVRGRSTLSSHSASLAMRQQLTADPLLAYDFAGNLSYSRGNTAYTLQNGLSLERALRDWLKLAARVARQDTGVSASGTPGQHDGAWQYSASLAATPLPTLTHALTYSGQLTQTPRGSAELNSATLVNRAALYRGVDLLLSTGYAYNLLETGAVARGPTVVATASLIPNRVVTLSSTYAYSSLRQTGGGLPDSSLENERVDGALSISPFPALYLSTAVQRIIKGTRPTTLATFSGGLTPFPDGSLLLRLAYTESLDTALDAKTHAASAGARWNFSPHAYLDLNYSLLGSDAPTGTTDTRSFTASLAIQL</sequence>
<proteinExistence type="predicted"/>
<evidence type="ECO:0000313" key="3">
    <source>
        <dbReference type="Proteomes" id="UP001162734"/>
    </source>
</evidence>
<keyword evidence="1" id="KW-0732">Signal</keyword>
<protein>
    <submittedName>
        <fullName evidence="2">Uncharacterized protein</fullName>
    </submittedName>
</protein>